<feature type="domain" description="HTH iclR-type" evidence="3">
    <location>
        <begin position="220"/>
        <end position="280"/>
    </location>
</feature>
<reference evidence="4" key="1">
    <citation type="journal article" date="2020" name="mSystems">
        <title>Genome- and Community-Level Interaction Insights into Carbon Utilization and Element Cycling Functions of Hydrothermarchaeota in Hydrothermal Sediment.</title>
        <authorList>
            <person name="Zhou Z."/>
            <person name="Liu Y."/>
            <person name="Xu W."/>
            <person name="Pan J."/>
            <person name="Luo Z.H."/>
            <person name="Li M."/>
        </authorList>
    </citation>
    <scope>NUCLEOTIDE SEQUENCE [LARGE SCALE GENOMIC DNA]</scope>
    <source>
        <strain evidence="4">SpSt-246</strain>
    </source>
</reference>
<dbReference type="InterPro" id="IPR005471">
    <property type="entry name" value="Tscrpt_reg_IclR_N"/>
</dbReference>
<sequence>MIGLLILAYLSTLAMSAGHLAQWYALSLGELPPWLAWGLAGSLEFTAFLLSLLSNSLLRGSSWASGGALAALLLVWMGNALSMRRAAPELPIWETLAMSLFVPVGTWVVGKVVGELVRHPLTPAERPRAAVREGEGSVRRAAERLEPGAERGRLNAERLEEGAERPGPNAERLEPGAERGRPNAEPPFHAPVWEPNGAAEREARLHLKERKVETERSLEVSLDERGLAILQVLRSANAPLSLSELARRTGMSKSTLHVRLNALADSGVVVRSEEGWTLRRAERG</sequence>
<dbReference type="Pfam" id="PF09339">
    <property type="entry name" value="HTH_IclR"/>
    <property type="match status" value="1"/>
</dbReference>
<evidence type="ECO:0000259" key="3">
    <source>
        <dbReference type="PROSITE" id="PS51077"/>
    </source>
</evidence>
<name>A0A7C2BZV1_9DEIN</name>
<dbReference type="InterPro" id="IPR036388">
    <property type="entry name" value="WH-like_DNA-bd_sf"/>
</dbReference>
<dbReference type="CDD" id="cd00090">
    <property type="entry name" value="HTH_ARSR"/>
    <property type="match status" value="1"/>
</dbReference>
<proteinExistence type="predicted"/>
<dbReference type="GO" id="GO:0006355">
    <property type="term" value="P:regulation of DNA-templated transcription"/>
    <property type="evidence" value="ECO:0007669"/>
    <property type="project" value="InterPro"/>
</dbReference>
<keyword evidence="2" id="KW-1133">Transmembrane helix</keyword>
<dbReference type="SUPFAM" id="SSF46785">
    <property type="entry name" value="Winged helix' DNA-binding domain"/>
    <property type="match status" value="1"/>
</dbReference>
<feature type="transmembrane region" description="Helical" evidence="2">
    <location>
        <begin position="60"/>
        <end position="78"/>
    </location>
</feature>
<gene>
    <name evidence="4" type="ORF">ENP73_06280</name>
</gene>
<evidence type="ECO:0000256" key="1">
    <source>
        <dbReference type="SAM" id="MobiDB-lite"/>
    </source>
</evidence>
<dbReference type="GO" id="GO:0003677">
    <property type="term" value="F:DNA binding"/>
    <property type="evidence" value="ECO:0007669"/>
    <property type="project" value="InterPro"/>
</dbReference>
<evidence type="ECO:0000256" key="2">
    <source>
        <dbReference type="SAM" id="Phobius"/>
    </source>
</evidence>
<dbReference type="Gene3D" id="1.10.10.10">
    <property type="entry name" value="Winged helix-like DNA-binding domain superfamily/Winged helix DNA-binding domain"/>
    <property type="match status" value="1"/>
</dbReference>
<dbReference type="PROSITE" id="PS51077">
    <property type="entry name" value="HTH_ICLR"/>
    <property type="match status" value="1"/>
</dbReference>
<feature type="region of interest" description="Disordered" evidence="1">
    <location>
        <begin position="125"/>
        <end position="195"/>
    </location>
</feature>
<dbReference type="AlphaFoldDB" id="A0A7C2BZV1"/>
<evidence type="ECO:0000313" key="4">
    <source>
        <dbReference type="EMBL" id="HEH82577.1"/>
    </source>
</evidence>
<feature type="transmembrane region" description="Helical" evidence="2">
    <location>
        <begin position="31"/>
        <end position="53"/>
    </location>
</feature>
<feature type="compositionally biased region" description="Basic and acidic residues" evidence="1">
    <location>
        <begin position="125"/>
        <end position="164"/>
    </location>
</feature>
<dbReference type="PROSITE" id="PS00519">
    <property type="entry name" value="HTH_ASNC_1"/>
    <property type="match status" value="1"/>
</dbReference>
<feature type="compositionally biased region" description="Basic and acidic residues" evidence="1">
    <location>
        <begin position="171"/>
        <end position="182"/>
    </location>
</feature>
<dbReference type="InterPro" id="IPR011991">
    <property type="entry name" value="ArsR-like_HTH"/>
</dbReference>
<organism evidence="4">
    <name type="scientific">Thermus islandicus</name>
    <dbReference type="NCBI Taxonomy" id="540988"/>
    <lineage>
        <taxon>Bacteria</taxon>
        <taxon>Thermotogati</taxon>
        <taxon>Deinococcota</taxon>
        <taxon>Deinococci</taxon>
        <taxon>Thermales</taxon>
        <taxon>Thermaceae</taxon>
        <taxon>Thermus</taxon>
    </lineage>
</organism>
<dbReference type="EMBL" id="DSKL01000247">
    <property type="protein sequence ID" value="HEH82577.1"/>
    <property type="molecule type" value="Genomic_DNA"/>
</dbReference>
<dbReference type="InterPro" id="IPR019885">
    <property type="entry name" value="Tscrpt_reg_HTH_AsnC-type_CS"/>
</dbReference>
<keyword evidence="2" id="KW-0812">Transmembrane</keyword>
<dbReference type="InterPro" id="IPR036390">
    <property type="entry name" value="WH_DNA-bd_sf"/>
</dbReference>
<protein>
    <submittedName>
        <fullName evidence="4">Winged helix-turn-helix transcriptional regulator</fullName>
    </submittedName>
</protein>
<keyword evidence="2" id="KW-0472">Membrane</keyword>
<comment type="caution">
    <text evidence="4">The sequence shown here is derived from an EMBL/GenBank/DDBJ whole genome shotgun (WGS) entry which is preliminary data.</text>
</comment>
<accession>A0A7C2BZV1</accession>